<dbReference type="Proteomes" id="UP001141253">
    <property type="component" value="Chromosome 2"/>
</dbReference>
<reference evidence="1" key="2">
    <citation type="journal article" date="2023" name="Int. J. Mol. Sci.">
        <title>De Novo Assembly and Annotation of 11 Diverse Shrub Willow (Salix) Genomes Reveals Novel Gene Organization in Sex-Linked Regions.</title>
        <authorList>
            <person name="Hyden B."/>
            <person name="Feng K."/>
            <person name="Yates T.B."/>
            <person name="Jawdy S."/>
            <person name="Cereghino C."/>
            <person name="Smart L.B."/>
            <person name="Muchero W."/>
        </authorList>
    </citation>
    <scope>NUCLEOTIDE SEQUENCE</scope>
    <source>
        <tissue evidence="1">Shoot tip</tissue>
    </source>
</reference>
<name>A0ABQ9C092_9ROSI</name>
<evidence type="ECO:0000313" key="2">
    <source>
        <dbReference type="Proteomes" id="UP001141253"/>
    </source>
</evidence>
<keyword evidence="2" id="KW-1185">Reference proteome</keyword>
<comment type="caution">
    <text evidence="1">The sequence shown here is derived from an EMBL/GenBank/DDBJ whole genome shotgun (WGS) entry which is preliminary data.</text>
</comment>
<gene>
    <name evidence="1" type="ORF">OIU77_026082</name>
</gene>
<evidence type="ECO:0000313" key="1">
    <source>
        <dbReference type="EMBL" id="KAJ6392255.1"/>
    </source>
</evidence>
<protein>
    <recommendedName>
        <fullName evidence="3">Ribosomal protein S15</fullName>
    </recommendedName>
</protein>
<reference evidence="1" key="1">
    <citation type="submission" date="2022-10" db="EMBL/GenBank/DDBJ databases">
        <authorList>
            <person name="Hyden B.L."/>
            <person name="Feng K."/>
            <person name="Yates T."/>
            <person name="Jawdy S."/>
            <person name="Smart L.B."/>
            <person name="Muchero W."/>
        </authorList>
    </citation>
    <scope>NUCLEOTIDE SEQUENCE</scope>
    <source>
        <tissue evidence="1">Shoot tip</tissue>
    </source>
</reference>
<sequence length="34" mass="3716">MNSTQVGVLKQTYKISLSSLLKSKHSVALEPQIS</sequence>
<evidence type="ECO:0008006" key="3">
    <source>
        <dbReference type="Google" id="ProtNLM"/>
    </source>
</evidence>
<accession>A0ABQ9C092</accession>
<proteinExistence type="predicted"/>
<dbReference type="EMBL" id="JAPFFI010000006">
    <property type="protein sequence ID" value="KAJ6392255.1"/>
    <property type="molecule type" value="Genomic_DNA"/>
</dbReference>
<feature type="non-terminal residue" evidence="1">
    <location>
        <position position="34"/>
    </location>
</feature>
<organism evidence="1 2">
    <name type="scientific">Salix suchowensis</name>
    <dbReference type="NCBI Taxonomy" id="1278906"/>
    <lineage>
        <taxon>Eukaryota</taxon>
        <taxon>Viridiplantae</taxon>
        <taxon>Streptophyta</taxon>
        <taxon>Embryophyta</taxon>
        <taxon>Tracheophyta</taxon>
        <taxon>Spermatophyta</taxon>
        <taxon>Magnoliopsida</taxon>
        <taxon>eudicotyledons</taxon>
        <taxon>Gunneridae</taxon>
        <taxon>Pentapetalae</taxon>
        <taxon>rosids</taxon>
        <taxon>fabids</taxon>
        <taxon>Malpighiales</taxon>
        <taxon>Salicaceae</taxon>
        <taxon>Saliceae</taxon>
        <taxon>Salix</taxon>
    </lineage>
</organism>